<feature type="domain" description="ABC transporter" evidence="11">
    <location>
        <begin position="4"/>
        <end position="242"/>
    </location>
</feature>
<dbReference type="GO" id="GO:0043190">
    <property type="term" value="C:ATP-binding cassette (ABC) transporter complex"/>
    <property type="evidence" value="ECO:0007669"/>
    <property type="project" value="TreeGrafter"/>
</dbReference>
<dbReference type="PANTHER" id="PTHR43553">
    <property type="entry name" value="HEAVY METAL TRANSPORTER"/>
    <property type="match status" value="1"/>
</dbReference>
<dbReference type="PANTHER" id="PTHR43553:SF23">
    <property type="entry name" value="ABC TRANSPORTER ATP-BINDING COMPONENT"/>
    <property type="match status" value="1"/>
</dbReference>
<keyword evidence="5" id="KW-0677">Repeat</keyword>
<keyword evidence="9" id="KW-0472">Membrane</keyword>
<evidence type="ECO:0000256" key="8">
    <source>
        <dbReference type="ARBA" id="ARBA00022967"/>
    </source>
</evidence>
<keyword evidence="4" id="KW-1003">Cell membrane</keyword>
<dbReference type="SUPFAM" id="SSF52540">
    <property type="entry name" value="P-loop containing nucleoside triphosphate hydrolases"/>
    <property type="match status" value="2"/>
</dbReference>
<evidence type="ECO:0000256" key="10">
    <source>
        <dbReference type="ARBA" id="ARBA00025157"/>
    </source>
</evidence>
<dbReference type="EMBL" id="QJJQ01000023">
    <property type="protein sequence ID" value="PXW80993.1"/>
    <property type="molecule type" value="Genomic_DNA"/>
</dbReference>
<keyword evidence="6" id="KW-0547">Nucleotide-binding</keyword>
<dbReference type="AlphaFoldDB" id="A0A2V3VGS3"/>
<dbReference type="Proteomes" id="UP000247978">
    <property type="component" value="Unassembled WGS sequence"/>
</dbReference>
<dbReference type="SMART" id="SM00382">
    <property type="entry name" value="AAA"/>
    <property type="match status" value="2"/>
</dbReference>
<dbReference type="InterPro" id="IPR015856">
    <property type="entry name" value="ABC_transpr_CbiO/EcfA_su"/>
</dbReference>
<dbReference type="Gene3D" id="3.40.50.300">
    <property type="entry name" value="P-loop containing nucleotide triphosphate hydrolases"/>
    <property type="match status" value="2"/>
</dbReference>
<dbReference type="GO" id="GO:0042626">
    <property type="term" value="F:ATPase-coupled transmembrane transporter activity"/>
    <property type="evidence" value="ECO:0007669"/>
    <property type="project" value="TreeGrafter"/>
</dbReference>
<sequence length="565" mass="64080">MEIFKIENVSFIYPEQHEPVLKSIDLSIHEGEFIVIFGESGSGKTTLLNMLKRELTPHGEKIGSIYYKEKNIEELDDRTAASEIGYVMQNPENQIITDKVWHELAFGLENLGIPTEVIRRQVGEIANYFGIHTWFQKKTTDLSGGQKQLLNLASIMVMQPNVLLLDEPTSQLDPIAATNFIHTLEKLNRDLGLTIILVEHRLEEVLSLADRVVLLEKGKMLCVTHPRKVGECLKELDEQHPMLAALPTATKVFHSLNGKGDSPLTVREGKRFLSELISHKVALAVKKEVVLNQTNPVIELKNTWFRYERDLPDVLAGVDVKIYQGEIVTILGGNGSGKTTLLQVLSGQNRPYRGKVWISGKKIQQYKGKELYRHHLAVLPQDPRTVFIKDTVREDYKEISKVLQYSEERMEQLIEEIARDLAITKILHKHPYDISGGEQQKVALGKILLLQPKILLLDEPTKGIDAFSKKMLLQILKDLKDKGLTIIIVTHDIEFAAHVSDRVGLFFDRNLLSIDTPTAFFSANNYYTTVASRMSRHIFDNTITVDEIIQVCQSAREIVHEKAMD</sequence>
<gene>
    <name evidence="12" type="ORF">DFR56_12334</name>
</gene>
<comment type="caution">
    <text evidence="12">The sequence shown here is derived from an EMBL/GenBank/DDBJ whole genome shotgun (WGS) entry which is preliminary data.</text>
</comment>
<dbReference type="PROSITE" id="PS00211">
    <property type="entry name" value="ABC_TRANSPORTER_1"/>
    <property type="match status" value="2"/>
</dbReference>
<evidence type="ECO:0000256" key="1">
    <source>
        <dbReference type="ARBA" id="ARBA00004202"/>
    </source>
</evidence>
<dbReference type="PROSITE" id="PS50893">
    <property type="entry name" value="ABC_TRANSPORTER_2"/>
    <property type="match status" value="2"/>
</dbReference>
<dbReference type="RefSeq" id="WP_110397446.1">
    <property type="nucleotide sequence ID" value="NZ_JBHUHB010000001.1"/>
</dbReference>
<proteinExistence type="inferred from homology"/>
<dbReference type="CDD" id="cd03225">
    <property type="entry name" value="ABC_cobalt_CbiO_domain1"/>
    <property type="match status" value="2"/>
</dbReference>
<comment type="subcellular location">
    <subcellularLocation>
        <location evidence="1">Cell membrane</location>
        <topology evidence="1">Peripheral membrane protein</topology>
    </subcellularLocation>
</comment>
<evidence type="ECO:0000256" key="4">
    <source>
        <dbReference type="ARBA" id="ARBA00022475"/>
    </source>
</evidence>
<dbReference type="InterPro" id="IPR003593">
    <property type="entry name" value="AAA+_ATPase"/>
</dbReference>
<dbReference type="InterPro" id="IPR050095">
    <property type="entry name" value="ECF_ABC_transporter_ATP-bd"/>
</dbReference>
<dbReference type="InterPro" id="IPR003439">
    <property type="entry name" value="ABC_transporter-like_ATP-bd"/>
</dbReference>
<evidence type="ECO:0000256" key="3">
    <source>
        <dbReference type="ARBA" id="ARBA00022448"/>
    </source>
</evidence>
<keyword evidence="8" id="KW-1278">Translocase</keyword>
<dbReference type="InterPro" id="IPR027417">
    <property type="entry name" value="P-loop_NTPase"/>
</dbReference>
<dbReference type="InterPro" id="IPR025662">
    <property type="entry name" value="Sigma_54_int_dom_ATP-bd_1"/>
</dbReference>
<keyword evidence="13" id="KW-1185">Reference proteome</keyword>
<evidence type="ECO:0000313" key="13">
    <source>
        <dbReference type="Proteomes" id="UP000247978"/>
    </source>
</evidence>
<evidence type="ECO:0000256" key="7">
    <source>
        <dbReference type="ARBA" id="ARBA00022840"/>
    </source>
</evidence>
<evidence type="ECO:0000313" key="12">
    <source>
        <dbReference type="EMBL" id="PXW80993.1"/>
    </source>
</evidence>
<dbReference type="GO" id="GO:0005524">
    <property type="term" value="F:ATP binding"/>
    <property type="evidence" value="ECO:0007669"/>
    <property type="project" value="UniProtKB-KW"/>
</dbReference>
<dbReference type="NCBIfam" id="NF010167">
    <property type="entry name" value="PRK13648.1"/>
    <property type="match status" value="2"/>
</dbReference>
<dbReference type="Pfam" id="PF00005">
    <property type="entry name" value="ABC_tran"/>
    <property type="match status" value="2"/>
</dbReference>
<dbReference type="PROSITE" id="PS00675">
    <property type="entry name" value="SIGMA54_INTERACT_1"/>
    <property type="match status" value="1"/>
</dbReference>
<accession>A0A2V3VGS3</accession>
<evidence type="ECO:0000256" key="9">
    <source>
        <dbReference type="ARBA" id="ARBA00023136"/>
    </source>
</evidence>
<evidence type="ECO:0000256" key="6">
    <source>
        <dbReference type="ARBA" id="ARBA00022741"/>
    </source>
</evidence>
<keyword evidence="7 12" id="KW-0067">ATP-binding</keyword>
<name>A0A2V3VGS3_9BACI</name>
<evidence type="ECO:0000256" key="2">
    <source>
        <dbReference type="ARBA" id="ARBA00005417"/>
    </source>
</evidence>
<dbReference type="GO" id="GO:0016887">
    <property type="term" value="F:ATP hydrolysis activity"/>
    <property type="evidence" value="ECO:0007669"/>
    <property type="project" value="InterPro"/>
</dbReference>
<dbReference type="InterPro" id="IPR017871">
    <property type="entry name" value="ABC_transporter-like_CS"/>
</dbReference>
<comment type="similarity">
    <text evidence="2">Belongs to the ABC transporter superfamily.</text>
</comment>
<keyword evidence="3" id="KW-0813">Transport</keyword>
<evidence type="ECO:0000256" key="5">
    <source>
        <dbReference type="ARBA" id="ARBA00022737"/>
    </source>
</evidence>
<evidence type="ECO:0000259" key="11">
    <source>
        <dbReference type="PROSITE" id="PS50893"/>
    </source>
</evidence>
<feature type="domain" description="ABC transporter" evidence="11">
    <location>
        <begin position="298"/>
        <end position="533"/>
    </location>
</feature>
<reference evidence="12 13" key="1">
    <citation type="submission" date="2018-05" db="EMBL/GenBank/DDBJ databases">
        <title>Genomic Encyclopedia of Type Strains, Phase IV (KMG-IV): sequencing the most valuable type-strain genomes for metagenomic binning, comparative biology and taxonomic classification.</title>
        <authorList>
            <person name="Goeker M."/>
        </authorList>
    </citation>
    <scope>NUCLEOTIDE SEQUENCE [LARGE SCALE GENOMIC DNA]</scope>
    <source>
        <strain evidence="12 13">DSM 28556</strain>
    </source>
</reference>
<comment type="function">
    <text evidence="10">Probably part of an ABC transporter complex. Responsible for energy coupling to the transport system.</text>
</comment>
<protein>
    <submittedName>
        <fullName evidence="12">Energy-coupling factor transport system ATP-binding protein</fullName>
    </submittedName>
</protein>
<dbReference type="OrthoDB" id="501320at2"/>
<organism evidence="12 13">
    <name type="scientific">Pseudogracilibacillus auburnensis</name>
    <dbReference type="NCBI Taxonomy" id="1494959"/>
    <lineage>
        <taxon>Bacteria</taxon>
        <taxon>Bacillati</taxon>
        <taxon>Bacillota</taxon>
        <taxon>Bacilli</taxon>
        <taxon>Bacillales</taxon>
        <taxon>Bacillaceae</taxon>
        <taxon>Pseudogracilibacillus</taxon>
    </lineage>
</organism>